<evidence type="ECO:0000313" key="2">
    <source>
        <dbReference type="EMBL" id="MBB4449738.1"/>
    </source>
</evidence>
<dbReference type="InterPro" id="IPR016195">
    <property type="entry name" value="Pol/histidinol_Pase-like"/>
</dbReference>
<dbReference type="AlphaFoldDB" id="A0A7W6Y4E4"/>
<dbReference type="InterPro" id="IPR004013">
    <property type="entry name" value="PHP_dom"/>
</dbReference>
<dbReference type="GO" id="GO:0008408">
    <property type="term" value="F:3'-5' exonuclease activity"/>
    <property type="evidence" value="ECO:0007669"/>
    <property type="project" value="InterPro"/>
</dbReference>
<dbReference type="InterPro" id="IPR003141">
    <property type="entry name" value="Pol/His_phosphatase_N"/>
</dbReference>
<dbReference type="Gene3D" id="3.20.20.140">
    <property type="entry name" value="Metal-dependent hydrolases"/>
    <property type="match status" value="1"/>
</dbReference>
<comment type="caution">
    <text evidence="2">The sequence shown here is derived from an EMBL/GenBank/DDBJ whole genome shotgun (WGS) entry which is preliminary data.</text>
</comment>
<dbReference type="Pfam" id="PF02811">
    <property type="entry name" value="PHP"/>
    <property type="match status" value="1"/>
</dbReference>
<proteinExistence type="predicted"/>
<dbReference type="SUPFAM" id="SSF89550">
    <property type="entry name" value="PHP domain-like"/>
    <property type="match status" value="1"/>
</dbReference>
<protein>
    <submittedName>
        <fullName evidence="2">DNA polymerase III alpha subunit</fullName>
    </submittedName>
</protein>
<dbReference type="Proteomes" id="UP000576087">
    <property type="component" value="Unassembled WGS sequence"/>
</dbReference>
<reference evidence="2 3" key="1">
    <citation type="submission" date="2020-08" db="EMBL/GenBank/DDBJ databases">
        <title>Genomic Encyclopedia of Type Strains, Phase IV (KMG-V): Genome sequencing to study the core and pangenomes of soil and plant-associated prokaryotes.</title>
        <authorList>
            <person name="Whitman W."/>
        </authorList>
    </citation>
    <scope>NUCLEOTIDE SEQUENCE [LARGE SCALE GENOMIC DNA]</scope>
    <source>
        <strain evidence="2 3">SEMIA 452</strain>
    </source>
</reference>
<dbReference type="InterPro" id="IPR004805">
    <property type="entry name" value="DnaE2/DnaE/PolC"/>
</dbReference>
<sequence length="274" mass="30702">MTYAELQVTTHCSFLRGASSAEELFLKASELGIEAIGVVDRNSLAGIVLALEASRATSLRLVVGCPLDLQDGMWVLVYPTDRLPHSRLTRLITLGKSRGGKNNCILYWDDVIAYSDRIIGIMVPDHGDDTCALQMRKLADVFGDRTYVSICLRRRPNDQMRLHDFANMAERFQVKTVVTNDVLFHEPGKWRIQDEGGGVPKDIASKLAAMGSVGRILRCARRLDSCEIMNFSHEWTIYASRQMHRAYCTCTSFHPFPKGSRKLASTEPYWAVGS</sequence>
<feature type="domain" description="Polymerase/histidinol phosphatase N-terminal" evidence="1">
    <location>
        <begin position="4"/>
        <end position="71"/>
    </location>
</feature>
<accession>A0A7W6Y4E4</accession>
<dbReference type="SMART" id="SM00481">
    <property type="entry name" value="POLIIIAc"/>
    <property type="match status" value="1"/>
</dbReference>
<dbReference type="PANTHER" id="PTHR32294:SF4">
    <property type="entry name" value="ERROR-PRONE DNA POLYMERASE"/>
    <property type="match status" value="1"/>
</dbReference>
<gene>
    <name evidence="2" type="ORF">GGE35_005598</name>
</gene>
<organism evidence="2 3">
    <name type="scientific">Aliirhizobium cellulosilyticum</name>
    <dbReference type="NCBI Taxonomy" id="393664"/>
    <lineage>
        <taxon>Bacteria</taxon>
        <taxon>Pseudomonadati</taxon>
        <taxon>Pseudomonadota</taxon>
        <taxon>Alphaproteobacteria</taxon>
        <taxon>Hyphomicrobiales</taxon>
        <taxon>Rhizobiaceae</taxon>
        <taxon>Aliirhizobium</taxon>
    </lineage>
</organism>
<evidence type="ECO:0000259" key="1">
    <source>
        <dbReference type="SMART" id="SM00481"/>
    </source>
</evidence>
<name>A0A7W6Y4E4_9HYPH</name>
<dbReference type="EMBL" id="JACIHM010000023">
    <property type="protein sequence ID" value="MBB4449738.1"/>
    <property type="molecule type" value="Genomic_DNA"/>
</dbReference>
<dbReference type="PANTHER" id="PTHR32294">
    <property type="entry name" value="DNA POLYMERASE III SUBUNIT ALPHA"/>
    <property type="match status" value="1"/>
</dbReference>
<evidence type="ECO:0000313" key="3">
    <source>
        <dbReference type="Proteomes" id="UP000576087"/>
    </source>
</evidence>
<dbReference type="GO" id="GO:0006260">
    <property type="term" value="P:DNA replication"/>
    <property type="evidence" value="ECO:0007669"/>
    <property type="project" value="InterPro"/>
</dbReference>